<dbReference type="GO" id="GO:0016747">
    <property type="term" value="F:acyltransferase activity, transferring groups other than amino-acyl groups"/>
    <property type="evidence" value="ECO:0007669"/>
    <property type="project" value="UniProtKB-ARBA"/>
</dbReference>
<proteinExistence type="predicted"/>
<comment type="caution">
    <text evidence="3">The sequence shown here is derived from an EMBL/GenBank/DDBJ whole genome shotgun (WGS) entry which is preliminary data.</text>
</comment>
<protein>
    <submittedName>
        <fullName evidence="3">Uncharacterized protein</fullName>
    </submittedName>
</protein>
<evidence type="ECO:0000256" key="2">
    <source>
        <dbReference type="ARBA" id="ARBA00023315"/>
    </source>
</evidence>
<reference evidence="3 4" key="1">
    <citation type="submission" date="2024-05" db="EMBL/GenBank/DDBJ databases">
        <title>Haplotype-resolved chromosome-level genome assembly of Huyou (Citrus changshanensis).</title>
        <authorList>
            <person name="Miao C."/>
            <person name="Chen W."/>
            <person name="Wu Y."/>
            <person name="Wang L."/>
            <person name="Zhao S."/>
            <person name="Grierson D."/>
            <person name="Xu C."/>
            <person name="Chen K."/>
        </authorList>
    </citation>
    <scope>NUCLEOTIDE SEQUENCE [LARGE SCALE GENOMIC DNA]</scope>
    <source>
        <strain evidence="3">01-14</strain>
        <tissue evidence="3">Leaf</tissue>
    </source>
</reference>
<evidence type="ECO:0000256" key="1">
    <source>
        <dbReference type="ARBA" id="ARBA00022679"/>
    </source>
</evidence>
<accession>A0AAP0QF02</accession>
<keyword evidence="1" id="KW-0808">Transferase</keyword>
<dbReference type="InterPro" id="IPR051504">
    <property type="entry name" value="Plant_metabolite_acyltrans"/>
</dbReference>
<dbReference type="PANTHER" id="PTHR31625">
    <property type="match status" value="1"/>
</dbReference>
<dbReference type="InterPro" id="IPR023213">
    <property type="entry name" value="CAT-like_dom_sf"/>
</dbReference>
<dbReference type="Pfam" id="PF02458">
    <property type="entry name" value="Transferase"/>
    <property type="match status" value="2"/>
</dbReference>
<dbReference type="AlphaFoldDB" id="A0AAP0QF02"/>
<evidence type="ECO:0000313" key="3">
    <source>
        <dbReference type="EMBL" id="KAK9187895.1"/>
    </source>
</evidence>
<gene>
    <name evidence="3" type="ORF">WN944_019294</name>
</gene>
<dbReference type="Proteomes" id="UP001428341">
    <property type="component" value="Unassembled WGS sequence"/>
</dbReference>
<name>A0AAP0QF02_9ROSI</name>
<dbReference type="Gene3D" id="3.30.559.10">
    <property type="entry name" value="Chloramphenicol acetyltransferase-like domain"/>
    <property type="match status" value="3"/>
</dbReference>
<dbReference type="EMBL" id="JBCGBO010000007">
    <property type="protein sequence ID" value="KAK9187895.1"/>
    <property type="molecule type" value="Genomic_DNA"/>
</dbReference>
<keyword evidence="2" id="KW-0012">Acyltransferase</keyword>
<keyword evidence="4" id="KW-1185">Reference proteome</keyword>
<organism evidence="3 4">
    <name type="scientific">Citrus x changshan-huyou</name>
    <dbReference type="NCBI Taxonomy" id="2935761"/>
    <lineage>
        <taxon>Eukaryota</taxon>
        <taxon>Viridiplantae</taxon>
        <taxon>Streptophyta</taxon>
        <taxon>Embryophyta</taxon>
        <taxon>Tracheophyta</taxon>
        <taxon>Spermatophyta</taxon>
        <taxon>Magnoliopsida</taxon>
        <taxon>eudicotyledons</taxon>
        <taxon>Gunneridae</taxon>
        <taxon>Pentapetalae</taxon>
        <taxon>rosids</taxon>
        <taxon>malvids</taxon>
        <taxon>Sapindales</taxon>
        <taxon>Rutaceae</taxon>
        <taxon>Aurantioideae</taxon>
        <taxon>Citrus</taxon>
    </lineage>
</organism>
<evidence type="ECO:0000313" key="4">
    <source>
        <dbReference type="Proteomes" id="UP001428341"/>
    </source>
</evidence>
<sequence>MGVEGDAPVMLRVGANCRSRLDPPLPVNYFGNCVSGHGTPAKVSDVVDPENGIAFVADKLSDLVKGLKREVIEGSEEKILNFLKYVKEGGGQAPGRLLGVAGSNRFDVFGSDFGWGKPKRVEIILDRVGSIYLVESRNGGGAVEVIKFGGRPREIYCFTFLMDWIHDHKGYLSTSKAKILMHQGVGSALFLNIFTLSLTIVMAEKHKVKIHSVSKISPPSSDSVTASTLPLTYFDTLWLKFPPSERLFFYQITDLTIDLFNSVIIPKLADSLSLTLLHYLPLAGHIMWPADSAKPAIYYFPDQNDGVSFTVAESDADFSHLTGNNGNREAVEFHHLTPQLSISDDKAEVVAIQITLFPKQGFCISVLTHHAVIDGISKTMFERSWAYFCKQLIQMQQQNLNNSSILLPTELIPCFDRTLIKDPEGLDVVYANHWLAFQSDKRSLKLVSIPVLKAHSSVVRMSFELTHEDIKKLRDKVQGNEVLIRHAKELHSSSYVLTCAYVYVCLVKAMGVEGDATVMLRVGANCRSRLDPPLPVNYFGNCVSGHGTPAKVSDVVDPENGIAFVADKLSDLVKGLKREVIEGSEEKILNLLKYVKEGGGQAPGRFLGVAGSNRFDVYGSDFGWGKPKRVEIILDLVGSIYLVESRNGGGAVEVGVVLEKPQMEAFSSLFVNGLN</sequence>